<dbReference type="EMBL" id="NMUL01000005">
    <property type="protein sequence ID" value="OXM70608.1"/>
    <property type="molecule type" value="Genomic_DNA"/>
</dbReference>
<sequence>MMNARIPLVAIVIALTSGGAVACTSDPLDVTCQEYAGLGETQQLDLAARWGSPTRDRVDAMGRIVAPQYRSELLSYCRTHADDKLKNLEITFR</sequence>
<evidence type="ECO:0000256" key="1">
    <source>
        <dbReference type="SAM" id="SignalP"/>
    </source>
</evidence>
<feature type="signal peptide" evidence="1">
    <location>
        <begin position="1"/>
        <end position="22"/>
    </location>
</feature>
<dbReference type="RefSeq" id="WP_093946372.1">
    <property type="nucleotide sequence ID" value="NZ_NMUL01000005.1"/>
</dbReference>
<evidence type="ECO:0008006" key="4">
    <source>
        <dbReference type="Google" id="ProtNLM"/>
    </source>
</evidence>
<organism evidence="2 3">
    <name type="scientific">Amycolatopsis vastitatis</name>
    <dbReference type="NCBI Taxonomy" id="1905142"/>
    <lineage>
        <taxon>Bacteria</taxon>
        <taxon>Bacillati</taxon>
        <taxon>Actinomycetota</taxon>
        <taxon>Actinomycetes</taxon>
        <taxon>Pseudonocardiales</taxon>
        <taxon>Pseudonocardiaceae</taxon>
        <taxon>Amycolatopsis</taxon>
    </lineage>
</organism>
<feature type="chain" id="PRO_5012714515" description="Acid stress chaperone HdeA" evidence="1">
    <location>
        <begin position="23"/>
        <end position="93"/>
    </location>
</feature>
<reference evidence="3" key="1">
    <citation type="submission" date="2017-07" db="EMBL/GenBank/DDBJ databases">
        <title>Comparative genome mining reveals phylogenetic distribution patterns of secondary metabolites in Amycolatopsis.</title>
        <authorList>
            <person name="Adamek M."/>
            <person name="Alanjary M."/>
            <person name="Sales-Ortells H."/>
            <person name="Goodfellow M."/>
            <person name="Bull A.T."/>
            <person name="Kalinowski J."/>
            <person name="Ziemert N."/>
        </authorList>
    </citation>
    <scope>NUCLEOTIDE SEQUENCE [LARGE SCALE GENOMIC DNA]</scope>
    <source>
        <strain evidence="3">H5</strain>
    </source>
</reference>
<protein>
    <recommendedName>
        <fullName evidence="4">Acid stress chaperone HdeA</fullName>
    </recommendedName>
</protein>
<dbReference type="Proteomes" id="UP000215199">
    <property type="component" value="Unassembled WGS sequence"/>
</dbReference>
<accession>A0A229THG1</accession>
<dbReference type="AlphaFoldDB" id="A0A229THG1"/>
<gene>
    <name evidence="2" type="ORF">CF165_06010</name>
</gene>
<keyword evidence="3" id="KW-1185">Reference proteome</keyword>
<proteinExistence type="predicted"/>
<dbReference type="PROSITE" id="PS51257">
    <property type="entry name" value="PROKAR_LIPOPROTEIN"/>
    <property type="match status" value="1"/>
</dbReference>
<evidence type="ECO:0000313" key="3">
    <source>
        <dbReference type="Proteomes" id="UP000215199"/>
    </source>
</evidence>
<evidence type="ECO:0000313" key="2">
    <source>
        <dbReference type="EMBL" id="OXM70608.1"/>
    </source>
</evidence>
<comment type="caution">
    <text evidence="2">The sequence shown here is derived from an EMBL/GenBank/DDBJ whole genome shotgun (WGS) entry which is preliminary data.</text>
</comment>
<name>A0A229THG1_9PSEU</name>
<keyword evidence="1" id="KW-0732">Signal</keyword>